<accession>D2QHM5</accession>
<dbReference type="eggNOG" id="COG0664">
    <property type="taxonomic scope" value="Bacteria"/>
</dbReference>
<dbReference type="EMBL" id="CP001769">
    <property type="protein sequence ID" value="ADB39824.1"/>
    <property type="molecule type" value="Genomic_DNA"/>
</dbReference>
<reference evidence="2 3" key="1">
    <citation type="journal article" date="2010" name="Stand. Genomic Sci.">
        <title>Complete genome sequence of Spirosoma linguale type strain (1).</title>
        <authorList>
            <person name="Lail K."/>
            <person name="Sikorski J."/>
            <person name="Saunders E."/>
            <person name="Lapidus A."/>
            <person name="Glavina Del Rio T."/>
            <person name="Copeland A."/>
            <person name="Tice H."/>
            <person name="Cheng J.-F."/>
            <person name="Lucas S."/>
            <person name="Nolan M."/>
            <person name="Bruce D."/>
            <person name="Goodwin L."/>
            <person name="Pitluck S."/>
            <person name="Ivanova N."/>
            <person name="Mavromatis K."/>
            <person name="Ovchinnikova G."/>
            <person name="Pati A."/>
            <person name="Chen A."/>
            <person name="Palaniappan K."/>
            <person name="Land M."/>
            <person name="Hauser L."/>
            <person name="Chang Y.-J."/>
            <person name="Jeffries C.D."/>
            <person name="Chain P."/>
            <person name="Brettin T."/>
            <person name="Detter J.C."/>
            <person name="Schuetze A."/>
            <person name="Rohde M."/>
            <person name="Tindall B.J."/>
            <person name="Goeker M."/>
            <person name="Bristow J."/>
            <person name="Eisen J.A."/>
            <person name="Markowitz V."/>
            <person name="Hugenholtz P."/>
            <person name="Kyrpides N.C."/>
            <person name="Klenk H.-P."/>
            <person name="Chen F."/>
        </authorList>
    </citation>
    <scope>NUCLEOTIDE SEQUENCE [LARGE SCALE GENOMIC DNA]</scope>
    <source>
        <strain evidence="3">ATCC 33905 / DSM 74 / LMG 10896 / Claus 1</strain>
    </source>
</reference>
<evidence type="ECO:0000313" key="2">
    <source>
        <dbReference type="EMBL" id="ADB39824.1"/>
    </source>
</evidence>
<dbReference type="STRING" id="504472.Slin_3834"/>
<dbReference type="InterPro" id="IPR000595">
    <property type="entry name" value="cNMP-bd_dom"/>
</dbReference>
<dbReference type="Proteomes" id="UP000002028">
    <property type="component" value="Chromosome"/>
</dbReference>
<evidence type="ECO:0000259" key="1">
    <source>
        <dbReference type="PROSITE" id="PS50042"/>
    </source>
</evidence>
<protein>
    <submittedName>
        <fullName evidence="2">Transcriptional regulator, Crp/Fnr family</fullName>
    </submittedName>
</protein>
<dbReference type="InterPro" id="IPR014710">
    <property type="entry name" value="RmlC-like_jellyroll"/>
</dbReference>
<keyword evidence="3" id="KW-1185">Reference proteome</keyword>
<dbReference type="AlphaFoldDB" id="D2QHM5"/>
<dbReference type="SUPFAM" id="SSF51206">
    <property type="entry name" value="cAMP-binding domain-like"/>
    <property type="match status" value="1"/>
</dbReference>
<gene>
    <name evidence="2" type="ordered locus">Slin_3834</name>
</gene>
<dbReference type="Pfam" id="PF00027">
    <property type="entry name" value="cNMP_binding"/>
    <property type="match status" value="1"/>
</dbReference>
<name>D2QHM5_SPILD</name>
<feature type="domain" description="Cyclic nucleotide-binding" evidence="1">
    <location>
        <begin position="11"/>
        <end position="110"/>
    </location>
</feature>
<proteinExistence type="predicted"/>
<dbReference type="HOGENOM" id="CLU_075053_9_2_10"/>
<sequence length="191" mass="22651">MFEKFRKKFPLSPEKWDEYVNYFHQIHVPAKTILLPEGDISRKAYLIEKGCLRVWFNNKGEDITFQFFFENRTVSSIESFRNSIPSLFSIETIEPCTLWWIDKTSVDKIIEEVSEQPAMRSQILEALFGRTLDYMKHFLSFIRDTPQERYEMLLTQNPHIVQRVPQHYIASYLGVSSVHLSRIKARIARAK</sequence>
<evidence type="ECO:0000313" key="3">
    <source>
        <dbReference type="Proteomes" id="UP000002028"/>
    </source>
</evidence>
<organism evidence="2 3">
    <name type="scientific">Spirosoma linguale (strain ATCC 33905 / DSM 74 / LMG 10896 / Claus 1)</name>
    <dbReference type="NCBI Taxonomy" id="504472"/>
    <lineage>
        <taxon>Bacteria</taxon>
        <taxon>Pseudomonadati</taxon>
        <taxon>Bacteroidota</taxon>
        <taxon>Cytophagia</taxon>
        <taxon>Cytophagales</taxon>
        <taxon>Cytophagaceae</taxon>
        <taxon>Spirosoma</taxon>
    </lineage>
</organism>
<dbReference type="RefSeq" id="WP_012928337.1">
    <property type="nucleotide sequence ID" value="NC_013730.1"/>
</dbReference>
<dbReference type="InterPro" id="IPR018490">
    <property type="entry name" value="cNMP-bd_dom_sf"/>
</dbReference>
<dbReference type="PROSITE" id="PS50042">
    <property type="entry name" value="CNMP_BINDING_3"/>
    <property type="match status" value="1"/>
</dbReference>
<dbReference type="CDD" id="cd00038">
    <property type="entry name" value="CAP_ED"/>
    <property type="match status" value="1"/>
</dbReference>
<dbReference type="Gene3D" id="2.60.120.10">
    <property type="entry name" value="Jelly Rolls"/>
    <property type="match status" value="1"/>
</dbReference>
<dbReference type="KEGG" id="sli:Slin_3834"/>